<dbReference type="OrthoDB" id="1304139at2759"/>
<reference evidence="3" key="2">
    <citation type="submission" date="2025-08" db="UniProtKB">
        <authorList>
            <consortium name="RefSeq"/>
        </authorList>
    </citation>
    <scope>IDENTIFICATION</scope>
    <source>
        <tissue evidence="3">Leaf</tissue>
    </source>
</reference>
<gene>
    <name evidence="3" type="primary">LOC104238690</name>
</gene>
<name>A0A1U7XHA0_NICSY</name>
<dbReference type="Pfam" id="PF03732">
    <property type="entry name" value="Retrotrans_gag"/>
    <property type="match status" value="1"/>
</dbReference>
<evidence type="ECO:0000313" key="3">
    <source>
        <dbReference type="RefSeq" id="XP_009791432.1"/>
    </source>
</evidence>
<evidence type="ECO:0000259" key="1">
    <source>
        <dbReference type="Pfam" id="PF03732"/>
    </source>
</evidence>
<organism evidence="2 3">
    <name type="scientific">Nicotiana sylvestris</name>
    <name type="common">Wood tobacco</name>
    <name type="synonym">South American tobacco</name>
    <dbReference type="NCBI Taxonomy" id="4096"/>
    <lineage>
        <taxon>Eukaryota</taxon>
        <taxon>Viridiplantae</taxon>
        <taxon>Streptophyta</taxon>
        <taxon>Embryophyta</taxon>
        <taxon>Tracheophyta</taxon>
        <taxon>Spermatophyta</taxon>
        <taxon>Magnoliopsida</taxon>
        <taxon>eudicotyledons</taxon>
        <taxon>Gunneridae</taxon>
        <taxon>Pentapetalae</taxon>
        <taxon>asterids</taxon>
        <taxon>lamiids</taxon>
        <taxon>Solanales</taxon>
        <taxon>Solanaceae</taxon>
        <taxon>Nicotianoideae</taxon>
        <taxon>Nicotianeae</taxon>
        <taxon>Nicotiana</taxon>
    </lineage>
</organism>
<dbReference type="InterPro" id="IPR005162">
    <property type="entry name" value="Retrotrans_gag_dom"/>
</dbReference>
<dbReference type="PANTHER" id="PTHR37610:SF85">
    <property type="entry name" value="REVERSE TRANSCRIPTASE DOMAIN-CONTAINING PROTEIN"/>
    <property type="match status" value="1"/>
</dbReference>
<keyword evidence="2" id="KW-1185">Reference proteome</keyword>
<protein>
    <submittedName>
        <fullName evidence="3">Uncharacterized protein LOC104238690</fullName>
    </submittedName>
</protein>
<proteinExistence type="predicted"/>
<reference evidence="2" key="1">
    <citation type="journal article" date="2013" name="Genome Biol.">
        <title>Reference genomes and transcriptomes of Nicotiana sylvestris and Nicotiana tomentosiformis.</title>
        <authorList>
            <person name="Sierro N."/>
            <person name="Battey J.N."/>
            <person name="Ouadi S."/>
            <person name="Bovet L."/>
            <person name="Goepfert S."/>
            <person name="Bakaher N."/>
            <person name="Peitsch M.C."/>
            <person name="Ivanov N.V."/>
        </authorList>
    </citation>
    <scope>NUCLEOTIDE SEQUENCE [LARGE SCALE GENOMIC DNA]</scope>
</reference>
<dbReference type="RefSeq" id="XP_009791432.1">
    <property type="nucleotide sequence ID" value="XM_009793130.1"/>
</dbReference>
<dbReference type="PANTHER" id="PTHR37610">
    <property type="entry name" value="CCHC-TYPE DOMAIN-CONTAINING PROTEIN"/>
    <property type="match status" value="1"/>
</dbReference>
<dbReference type="eggNOG" id="KOG0017">
    <property type="taxonomic scope" value="Eukaryota"/>
</dbReference>
<feature type="domain" description="Retrotransposon gag" evidence="1">
    <location>
        <begin position="87"/>
        <end position="141"/>
    </location>
</feature>
<evidence type="ECO:0000313" key="2">
    <source>
        <dbReference type="Proteomes" id="UP000189701"/>
    </source>
</evidence>
<dbReference type="Proteomes" id="UP000189701">
    <property type="component" value="Unplaced"/>
</dbReference>
<dbReference type="AlphaFoldDB" id="A0A1U7XHA0"/>
<accession>A0A1U7XHA0</accession>
<sequence length="142" mass="16459">MTIDNSENLGTTTGTTPLVFQVDANGTQSTPGIIPVMDHNHRLYLQSTDKENFREEFWYQWEMCNAIVQSWIMNTVSSNLLGGMVYADNAQDIWEDLKERFNKVDRSRSFSLHQEIVRLTLGTTFVATYFEKLKELWVELEA</sequence>